<evidence type="ECO:0000313" key="2">
    <source>
        <dbReference type="Proteomes" id="UP000095751"/>
    </source>
</evidence>
<sequence>MSGYITKPPGKINSSLIEFLPELESEYSKYPMKHKRWLQPNEKGPKGEPCFVAATTTEANEETTTVKKDYTFCKKGPNGKGYYSLMCRVSYINLHNRIGSLAPAGCGGGCPCFASQANRDEFDRYDDCKRVIFMRQACSVPNDDKASKQVMNNAVATAQMVYNGTQNEQLVMNAVF</sequence>
<dbReference type="InParanoid" id="A0A1E7FZ87"/>
<evidence type="ECO:0000313" key="1">
    <source>
        <dbReference type="EMBL" id="OEU23469.1"/>
    </source>
</evidence>
<proteinExistence type="predicted"/>
<accession>A0A1E7FZ87</accession>
<dbReference type="OrthoDB" id="39318at2759"/>
<organism evidence="1 2">
    <name type="scientific">Fragilariopsis cylindrus CCMP1102</name>
    <dbReference type="NCBI Taxonomy" id="635003"/>
    <lineage>
        <taxon>Eukaryota</taxon>
        <taxon>Sar</taxon>
        <taxon>Stramenopiles</taxon>
        <taxon>Ochrophyta</taxon>
        <taxon>Bacillariophyta</taxon>
        <taxon>Bacillariophyceae</taxon>
        <taxon>Bacillariophycidae</taxon>
        <taxon>Bacillariales</taxon>
        <taxon>Bacillariaceae</taxon>
        <taxon>Fragilariopsis</taxon>
    </lineage>
</organism>
<dbReference type="KEGG" id="fcy:FRACYDRAFT_233638"/>
<gene>
    <name evidence="1" type="ORF">FRACYDRAFT_233638</name>
</gene>
<dbReference type="EMBL" id="KV784353">
    <property type="protein sequence ID" value="OEU23469.1"/>
    <property type="molecule type" value="Genomic_DNA"/>
</dbReference>
<name>A0A1E7FZ87_9STRA</name>
<keyword evidence="2" id="KW-1185">Reference proteome</keyword>
<dbReference type="Proteomes" id="UP000095751">
    <property type="component" value="Unassembled WGS sequence"/>
</dbReference>
<dbReference type="AlphaFoldDB" id="A0A1E7FZ87"/>
<protein>
    <submittedName>
        <fullName evidence="1">Uncharacterized protein</fullName>
    </submittedName>
</protein>
<reference evidence="1 2" key="1">
    <citation type="submission" date="2016-09" db="EMBL/GenBank/DDBJ databases">
        <title>Extensive genetic diversity and differential bi-allelic expression allows diatom success in the polar Southern Ocean.</title>
        <authorList>
            <consortium name="DOE Joint Genome Institute"/>
            <person name="Mock T."/>
            <person name="Otillar R.P."/>
            <person name="Strauss J."/>
            <person name="Dupont C."/>
            <person name="Frickenhaus S."/>
            <person name="Maumus F."/>
            <person name="Mcmullan M."/>
            <person name="Sanges R."/>
            <person name="Schmutz J."/>
            <person name="Toseland A."/>
            <person name="Valas R."/>
            <person name="Veluchamy A."/>
            <person name="Ward B.J."/>
            <person name="Allen A."/>
            <person name="Barry K."/>
            <person name="Falciatore A."/>
            <person name="Ferrante M."/>
            <person name="Fortunato A.E."/>
            <person name="Gloeckner G."/>
            <person name="Gruber A."/>
            <person name="Hipkin R."/>
            <person name="Janech M."/>
            <person name="Kroth P."/>
            <person name="Leese F."/>
            <person name="Lindquist E."/>
            <person name="Lyon B.R."/>
            <person name="Martin J."/>
            <person name="Mayer C."/>
            <person name="Parker M."/>
            <person name="Quesneville H."/>
            <person name="Raymond J."/>
            <person name="Uhlig C."/>
            <person name="Valentin K.U."/>
            <person name="Worden A.Z."/>
            <person name="Armbrust E.V."/>
            <person name="Bowler C."/>
            <person name="Green B."/>
            <person name="Moulton V."/>
            <person name="Van Oosterhout C."/>
            <person name="Grigoriev I."/>
        </authorList>
    </citation>
    <scope>NUCLEOTIDE SEQUENCE [LARGE SCALE GENOMIC DNA]</scope>
    <source>
        <strain evidence="1 2">CCMP1102</strain>
    </source>
</reference>